<dbReference type="RefSeq" id="WP_090351365.1">
    <property type="nucleotide sequence ID" value="NZ_LT629751.1"/>
</dbReference>
<organism evidence="1 2">
    <name type="scientific">Pseudomonas oryzae</name>
    <dbReference type="NCBI Taxonomy" id="1392877"/>
    <lineage>
        <taxon>Bacteria</taxon>
        <taxon>Pseudomonadati</taxon>
        <taxon>Pseudomonadota</taxon>
        <taxon>Gammaproteobacteria</taxon>
        <taxon>Pseudomonadales</taxon>
        <taxon>Pseudomonadaceae</taxon>
        <taxon>Pseudomonas</taxon>
    </lineage>
</organism>
<protein>
    <submittedName>
        <fullName evidence="1">Uncharacterized protein</fullName>
    </submittedName>
</protein>
<dbReference type="OrthoDB" id="489896at2"/>
<dbReference type="EMBL" id="LT629751">
    <property type="protein sequence ID" value="SDT21602.1"/>
    <property type="molecule type" value="Genomic_DNA"/>
</dbReference>
<gene>
    <name evidence="1" type="ORF">SAMN05216221_3822</name>
</gene>
<keyword evidence="2" id="KW-1185">Reference proteome</keyword>
<reference evidence="2" key="1">
    <citation type="submission" date="2016-10" db="EMBL/GenBank/DDBJ databases">
        <authorList>
            <person name="Varghese N."/>
            <person name="Submissions S."/>
        </authorList>
    </citation>
    <scope>NUCLEOTIDE SEQUENCE [LARGE SCALE GENOMIC DNA]</scope>
    <source>
        <strain evidence="2">KCTC 32247</strain>
    </source>
</reference>
<dbReference type="AlphaFoldDB" id="A0A1H1YJL1"/>
<name>A0A1H1YJL1_9PSED</name>
<evidence type="ECO:0000313" key="1">
    <source>
        <dbReference type="EMBL" id="SDT21602.1"/>
    </source>
</evidence>
<dbReference type="Proteomes" id="UP000243359">
    <property type="component" value="Chromosome I"/>
</dbReference>
<proteinExistence type="predicted"/>
<evidence type="ECO:0000313" key="2">
    <source>
        <dbReference type="Proteomes" id="UP000243359"/>
    </source>
</evidence>
<accession>A0A1H1YJL1</accession>
<sequence>MNDPQLSNLLDDLDSAHLADDGLSRLVVTRLAEKRIPYRAMLGKVKLGDKELYPHFWVETSDCVIDYRARPQLNDQRAPHGAVPRERLEAEYEGQEIVLDPLPDYLFELVRH</sequence>